<dbReference type="EMBL" id="CP136336">
    <property type="protein sequence ID" value="WOB10071.1"/>
    <property type="molecule type" value="Genomic_DNA"/>
</dbReference>
<protein>
    <recommendedName>
        <fullName evidence="3">Phosphodiesterase</fullName>
    </recommendedName>
</protein>
<name>A0ABZ0D017_9BURK</name>
<evidence type="ECO:0000313" key="2">
    <source>
        <dbReference type="Proteomes" id="UP001303946"/>
    </source>
</evidence>
<accession>A0ABZ0D017</accession>
<reference evidence="1 2" key="1">
    <citation type="submission" date="2023-10" db="EMBL/GenBank/DDBJ databases">
        <title>Bacteria for the degradation of biodegradable plastic PBAT(Polybutylene adipate terephthalate).</title>
        <authorList>
            <person name="Weon H.-Y."/>
            <person name="Yeon J."/>
        </authorList>
    </citation>
    <scope>NUCLEOTIDE SEQUENCE [LARGE SCALE GENOMIC DNA]</scope>
    <source>
        <strain evidence="1 2">SBD 7-3</strain>
    </source>
</reference>
<sequence>MIVLSHRGYWLRPEEKNHEIAFERSFSMGFGTETDIRDHNSRLVISHDMPTQDAMPLEHFLDIYTRFQRPLPLALNIKADGLQAELKRQLAEYQVESYFVFDMAVPDGLLYARHGLRTYTRQSEYETAPPYYELADGVWLDEFNGHWLSDAHIEKHLQQGKSVCIVSPELHRRSHTQEWLHYRQLEARIGKDRLMLCTDLPTQAREFFDDPN</sequence>
<keyword evidence="2" id="KW-1185">Reference proteome</keyword>
<organism evidence="1 2">
    <name type="scientific">Piscinibacter gummiphilus</name>
    <dbReference type="NCBI Taxonomy" id="946333"/>
    <lineage>
        <taxon>Bacteria</taxon>
        <taxon>Pseudomonadati</taxon>
        <taxon>Pseudomonadota</taxon>
        <taxon>Betaproteobacteria</taxon>
        <taxon>Burkholderiales</taxon>
        <taxon>Sphaerotilaceae</taxon>
        <taxon>Piscinibacter</taxon>
    </lineage>
</organism>
<dbReference type="RefSeq" id="WP_316702967.1">
    <property type="nucleotide sequence ID" value="NZ_CP136336.1"/>
</dbReference>
<dbReference type="Proteomes" id="UP001303946">
    <property type="component" value="Chromosome"/>
</dbReference>
<evidence type="ECO:0008006" key="3">
    <source>
        <dbReference type="Google" id="ProtNLM"/>
    </source>
</evidence>
<dbReference type="InterPro" id="IPR017946">
    <property type="entry name" value="PLC-like_Pdiesterase_TIM-brl"/>
</dbReference>
<dbReference type="SUPFAM" id="SSF51695">
    <property type="entry name" value="PLC-like phosphodiesterases"/>
    <property type="match status" value="1"/>
</dbReference>
<gene>
    <name evidence="1" type="ORF">RXV79_08380</name>
</gene>
<evidence type="ECO:0000313" key="1">
    <source>
        <dbReference type="EMBL" id="WOB10071.1"/>
    </source>
</evidence>
<proteinExistence type="predicted"/>